<proteinExistence type="predicted"/>
<dbReference type="EMBL" id="CP039352">
    <property type="protein sequence ID" value="QCE04730.1"/>
    <property type="molecule type" value="Genomic_DNA"/>
</dbReference>
<protein>
    <submittedName>
        <fullName evidence="1">Uncharacterized protein</fullName>
    </submittedName>
</protein>
<sequence length="77" mass="8630">MGCIVNLNSAATASLRLTSPTEGDKKERGFCCFPRRRHRRHHQFRPPSVIDTRRIGGAMGPITIYRGVQSESIFSEA</sequence>
<organism evidence="1 2">
    <name type="scientific">Vigna unguiculata</name>
    <name type="common">Cowpea</name>
    <dbReference type="NCBI Taxonomy" id="3917"/>
    <lineage>
        <taxon>Eukaryota</taxon>
        <taxon>Viridiplantae</taxon>
        <taxon>Streptophyta</taxon>
        <taxon>Embryophyta</taxon>
        <taxon>Tracheophyta</taxon>
        <taxon>Spermatophyta</taxon>
        <taxon>Magnoliopsida</taxon>
        <taxon>eudicotyledons</taxon>
        <taxon>Gunneridae</taxon>
        <taxon>Pentapetalae</taxon>
        <taxon>rosids</taxon>
        <taxon>fabids</taxon>
        <taxon>Fabales</taxon>
        <taxon>Fabaceae</taxon>
        <taxon>Papilionoideae</taxon>
        <taxon>50 kb inversion clade</taxon>
        <taxon>NPAAA clade</taxon>
        <taxon>indigoferoid/millettioid clade</taxon>
        <taxon>Phaseoleae</taxon>
        <taxon>Vigna</taxon>
    </lineage>
</organism>
<gene>
    <name evidence="1" type="ORF">DEO72_LG8g2768</name>
</gene>
<accession>A0A4D6MT83</accession>
<reference evidence="1 2" key="1">
    <citation type="submission" date="2019-04" db="EMBL/GenBank/DDBJ databases">
        <title>An improved genome assembly and genetic linkage map for asparagus bean, Vigna unguiculata ssp. sesquipedialis.</title>
        <authorList>
            <person name="Xia Q."/>
            <person name="Zhang R."/>
            <person name="Dong Y."/>
        </authorList>
    </citation>
    <scope>NUCLEOTIDE SEQUENCE [LARGE SCALE GENOMIC DNA]</scope>
    <source>
        <tissue evidence="1">Leaf</tissue>
    </source>
</reference>
<dbReference type="Proteomes" id="UP000501690">
    <property type="component" value="Linkage Group LG8"/>
</dbReference>
<evidence type="ECO:0000313" key="2">
    <source>
        <dbReference type="Proteomes" id="UP000501690"/>
    </source>
</evidence>
<keyword evidence="2" id="KW-1185">Reference proteome</keyword>
<dbReference type="AlphaFoldDB" id="A0A4D6MT83"/>
<name>A0A4D6MT83_VIGUN</name>
<evidence type="ECO:0000313" key="1">
    <source>
        <dbReference type="EMBL" id="QCE04730.1"/>
    </source>
</evidence>